<dbReference type="RefSeq" id="WP_169279070.1">
    <property type="nucleotide sequence ID" value="NZ_CP051680.1"/>
</dbReference>
<reference evidence="2 3" key="1">
    <citation type="submission" date="2020-04" db="EMBL/GenBank/DDBJ databases">
        <title>Genome sequencing of novel species.</title>
        <authorList>
            <person name="Heo J."/>
            <person name="Kim S.-J."/>
            <person name="Kim J.-S."/>
            <person name="Hong S.-B."/>
            <person name="Kwon S.-W."/>
        </authorList>
    </citation>
    <scope>NUCLEOTIDE SEQUENCE [LARGE SCALE GENOMIC DNA]</scope>
    <source>
        <strain evidence="2 3">MFER-1</strain>
    </source>
</reference>
<evidence type="ECO:0000313" key="2">
    <source>
        <dbReference type="EMBL" id="QJD82774.1"/>
    </source>
</evidence>
<gene>
    <name evidence="2" type="ORF">HH215_05990</name>
</gene>
<sequence>MEKGHFALAYRNLQPGDFFTYGTYTQSVGGKDQAIKWRVLKNSGNELFVLSEHILDCKRYHGKSVDLKWRDCMEITWVDSDLREWLNDEFYNAAFNAAEKQLIKSTHCTDNGEGCPDTDDKVFLLSVAEIKDLSDIHGKDLRRAVGTDYAKTRKSDGCSLYVYNKTNKDNYVILDGEEVGCSWWWLRKQGNKPSRAFFVGPSRSIRSYGNNSIDGYGVRPALILILPRDEKTVEYGA</sequence>
<dbReference type="KEGG" id="cheb:HH215_05990"/>
<dbReference type="AlphaFoldDB" id="A0A7Z2ZKG9"/>
<name>A0A7Z2ZKG9_9BACL</name>
<evidence type="ECO:0000259" key="1">
    <source>
        <dbReference type="Pfam" id="PF19789"/>
    </source>
</evidence>
<dbReference type="Pfam" id="PF19789">
    <property type="entry name" value="DUF6273"/>
    <property type="match status" value="1"/>
</dbReference>
<protein>
    <recommendedName>
        <fullName evidence="1">DUF6273 domain-containing protein</fullName>
    </recommendedName>
</protein>
<evidence type="ECO:0000313" key="3">
    <source>
        <dbReference type="Proteomes" id="UP000502248"/>
    </source>
</evidence>
<dbReference type="Proteomes" id="UP000502248">
    <property type="component" value="Chromosome"/>
</dbReference>
<feature type="domain" description="DUF6273" evidence="1">
    <location>
        <begin position="46"/>
        <end position="224"/>
    </location>
</feature>
<keyword evidence="3" id="KW-1185">Reference proteome</keyword>
<accession>A0A7Z2ZKG9</accession>
<dbReference type="InterPro" id="IPR046240">
    <property type="entry name" value="DUF6273"/>
</dbReference>
<dbReference type="EMBL" id="CP051680">
    <property type="protein sequence ID" value="QJD82774.1"/>
    <property type="molecule type" value="Genomic_DNA"/>
</dbReference>
<proteinExistence type="predicted"/>
<organism evidence="2 3">
    <name type="scientific">Cohnella herbarum</name>
    <dbReference type="NCBI Taxonomy" id="2728023"/>
    <lineage>
        <taxon>Bacteria</taxon>
        <taxon>Bacillati</taxon>
        <taxon>Bacillota</taxon>
        <taxon>Bacilli</taxon>
        <taxon>Bacillales</taxon>
        <taxon>Paenibacillaceae</taxon>
        <taxon>Cohnella</taxon>
    </lineage>
</organism>